<accession>A0A3B1C9B2</accession>
<feature type="domain" description="DUF6036" evidence="1">
    <location>
        <begin position="11"/>
        <end position="127"/>
    </location>
</feature>
<proteinExistence type="predicted"/>
<gene>
    <name evidence="2" type="ORF">MNBD_NITROSPIRAE01-1606</name>
</gene>
<dbReference type="Pfam" id="PF19502">
    <property type="entry name" value="DUF6036"/>
    <property type="match status" value="1"/>
</dbReference>
<evidence type="ECO:0000259" key="1">
    <source>
        <dbReference type="Pfam" id="PF19502"/>
    </source>
</evidence>
<name>A0A3B1C9B2_9ZZZZ</name>
<organism evidence="2">
    <name type="scientific">hydrothermal vent metagenome</name>
    <dbReference type="NCBI Taxonomy" id="652676"/>
    <lineage>
        <taxon>unclassified sequences</taxon>
        <taxon>metagenomes</taxon>
        <taxon>ecological metagenomes</taxon>
    </lineage>
</organism>
<dbReference type="EMBL" id="UOGF01000022">
    <property type="protein sequence ID" value="VAX27096.1"/>
    <property type="molecule type" value="Genomic_DNA"/>
</dbReference>
<dbReference type="AlphaFoldDB" id="A0A3B1C9B2"/>
<dbReference type="InterPro" id="IPR045792">
    <property type="entry name" value="DUF6036"/>
</dbReference>
<sequence length="175" mass="19988">MSPIDLNATIKKLEAFSRREKKPLHLVLLGGLALQHYGMENRSTIDLDAEVDGDLESLFLFLKTQGIPSDLSENISGWSVVAMPPGYRERAITRFKSEFLEVCVLDPCDFVISKLRRFTEEDIQDALFVVKKYAIQTDQVSRYAEAALEHSIKDTTLFLFKKNVDLFLKKIEKES</sequence>
<protein>
    <recommendedName>
        <fullName evidence="1">DUF6036 domain-containing protein</fullName>
    </recommendedName>
</protein>
<reference evidence="2" key="1">
    <citation type="submission" date="2018-06" db="EMBL/GenBank/DDBJ databases">
        <authorList>
            <person name="Zhirakovskaya E."/>
        </authorList>
    </citation>
    <scope>NUCLEOTIDE SEQUENCE</scope>
</reference>
<evidence type="ECO:0000313" key="2">
    <source>
        <dbReference type="EMBL" id="VAX27096.1"/>
    </source>
</evidence>